<evidence type="ECO:0000313" key="1">
    <source>
        <dbReference type="EMBL" id="CEI64907.1"/>
    </source>
</evidence>
<dbReference type="STRING" id="56646.A0A2L2TKB8"/>
<name>A0A2L2TKB8_9HYPO</name>
<accession>A0A2L2TKB8</accession>
<dbReference type="RefSeq" id="XP_025588627.1">
    <property type="nucleotide sequence ID" value="XM_025729398.2"/>
</dbReference>
<dbReference type="KEGG" id="fvn:FVRRES_01419"/>
<reference evidence="2" key="1">
    <citation type="submission" date="2014-10" db="EMBL/GenBank/DDBJ databases">
        <authorList>
            <person name="King R."/>
        </authorList>
    </citation>
    <scope>NUCLEOTIDE SEQUENCE [LARGE SCALE GENOMIC DNA]</scope>
    <source>
        <strain evidence="2">A3/5</strain>
    </source>
</reference>
<keyword evidence="2" id="KW-1185">Reference proteome</keyword>
<dbReference type="AlphaFoldDB" id="A0A2L2TKB8"/>
<dbReference type="Proteomes" id="UP000245910">
    <property type="component" value="Chromosome I"/>
</dbReference>
<dbReference type="GeneID" id="37253063"/>
<dbReference type="OrthoDB" id="5275938at2759"/>
<evidence type="ECO:0000313" key="2">
    <source>
        <dbReference type="Proteomes" id="UP000245910"/>
    </source>
</evidence>
<dbReference type="EMBL" id="LN649229">
    <property type="protein sequence ID" value="CEI64907.1"/>
    <property type="molecule type" value="Genomic_DNA"/>
</dbReference>
<organism evidence="1 2">
    <name type="scientific">Fusarium venenatum</name>
    <dbReference type="NCBI Taxonomy" id="56646"/>
    <lineage>
        <taxon>Eukaryota</taxon>
        <taxon>Fungi</taxon>
        <taxon>Dikarya</taxon>
        <taxon>Ascomycota</taxon>
        <taxon>Pezizomycotina</taxon>
        <taxon>Sordariomycetes</taxon>
        <taxon>Hypocreomycetidae</taxon>
        <taxon>Hypocreales</taxon>
        <taxon>Nectriaceae</taxon>
        <taxon>Fusarium</taxon>
    </lineage>
</organism>
<sequence length="100" mass="11077">MFSKAEEEGVMDLFTPGSLCQHCGSLSMSLATLERKISSVAEYMDVCGSCIGVFELLTEVRAQFGRAGDPLYLHHIHTMAKQAKKVQMGTWSSEDEKDED</sequence>
<protein>
    <submittedName>
        <fullName evidence="1">Uncharacterized protein</fullName>
    </submittedName>
</protein>
<proteinExistence type="predicted"/>